<organism evidence="2 3">
    <name type="scientific">Protopolystoma xenopodis</name>
    <dbReference type="NCBI Taxonomy" id="117903"/>
    <lineage>
        <taxon>Eukaryota</taxon>
        <taxon>Metazoa</taxon>
        <taxon>Spiralia</taxon>
        <taxon>Lophotrochozoa</taxon>
        <taxon>Platyhelminthes</taxon>
        <taxon>Monogenea</taxon>
        <taxon>Polyopisthocotylea</taxon>
        <taxon>Polystomatidea</taxon>
        <taxon>Polystomatidae</taxon>
        <taxon>Protopolystoma</taxon>
    </lineage>
</organism>
<evidence type="ECO:0000313" key="3">
    <source>
        <dbReference type="Proteomes" id="UP000784294"/>
    </source>
</evidence>
<proteinExistence type="predicted"/>
<dbReference type="AlphaFoldDB" id="A0A448XET0"/>
<name>A0A448XET0_9PLAT</name>
<dbReference type="InterPro" id="IPR029157">
    <property type="entry name" value="CEP44_CC"/>
</dbReference>
<comment type="caution">
    <text evidence="2">The sequence shown here is derived from an EMBL/GenBank/DDBJ whole genome shotgun (WGS) entry which is preliminary data.</text>
</comment>
<dbReference type="Pfam" id="PF15007">
    <property type="entry name" value="CEP44"/>
    <property type="match status" value="1"/>
</dbReference>
<sequence>MLAESGLLNGSPNAYVSFFRYLFCDHDLTFTAYLVRKGFEILGKNSFRFE</sequence>
<accession>A0A448XET0</accession>
<dbReference type="OrthoDB" id="259598at2759"/>
<gene>
    <name evidence="2" type="ORF">PXEA_LOCUS28298</name>
</gene>
<feature type="domain" description="Centrosomal CEP44" evidence="1">
    <location>
        <begin position="4"/>
        <end position="49"/>
    </location>
</feature>
<dbReference type="EMBL" id="CAAALY010248548">
    <property type="protein sequence ID" value="VEL34858.1"/>
    <property type="molecule type" value="Genomic_DNA"/>
</dbReference>
<protein>
    <recommendedName>
        <fullName evidence="1">Centrosomal CEP44 domain-containing protein</fullName>
    </recommendedName>
</protein>
<evidence type="ECO:0000259" key="1">
    <source>
        <dbReference type="Pfam" id="PF15007"/>
    </source>
</evidence>
<dbReference type="Proteomes" id="UP000784294">
    <property type="component" value="Unassembled WGS sequence"/>
</dbReference>
<reference evidence="2" key="1">
    <citation type="submission" date="2018-11" db="EMBL/GenBank/DDBJ databases">
        <authorList>
            <consortium name="Pathogen Informatics"/>
        </authorList>
    </citation>
    <scope>NUCLEOTIDE SEQUENCE</scope>
</reference>
<keyword evidence="3" id="KW-1185">Reference proteome</keyword>
<evidence type="ECO:0000313" key="2">
    <source>
        <dbReference type="EMBL" id="VEL34858.1"/>
    </source>
</evidence>